<proteinExistence type="predicted"/>
<sequence length="264" mass="27745">MSGLVNTEVEPWEVSLPGLAAFQVAPDGSHVLTMAGGVDAQCEAMVLSNLIDPLAWWRRGFWLLGGSVMVDPDGRAVLISSAPELAERVIIGLAKMGWSCLGDVLIPARVVAGQVIVHPRRSPVICSAAVAVSESLDIEQFVRPGGNAVGVALARWPQPIALVAMATLMPEPPELVSPGIGRARIARALLVEVAAKERTPRELLEIVTGLAVLPAWVSSDPLRVVTDPDAEWASDDVQAVAVKAKVALTAALNELADWVGSING</sequence>
<accession>A0A6J6MNI2</accession>
<dbReference type="AlphaFoldDB" id="A0A6J6MNI2"/>
<evidence type="ECO:0000313" key="1">
    <source>
        <dbReference type="EMBL" id="CAB4674464.1"/>
    </source>
</evidence>
<reference evidence="1" key="1">
    <citation type="submission" date="2020-05" db="EMBL/GenBank/DDBJ databases">
        <authorList>
            <person name="Chiriac C."/>
            <person name="Salcher M."/>
            <person name="Ghai R."/>
            <person name="Kavagutti S V."/>
        </authorList>
    </citation>
    <scope>NUCLEOTIDE SEQUENCE</scope>
</reference>
<name>A0A6J6MNI2_9ZZZZ</name>
<protein>
    <submittedName>
        <fullName evidence="1">Unannotated protein</fullName>
    </submittedName>
</protein>
<organism evidence="1">
    <name type="scientific">freshwater metagenome</name>
    <dbReference type="NCBI Taxonomy" id="449393"/>
    <lineage>
        <taxon>unclassified sequences</taxon>
        <taxon>metagenomes</taxon>
        <taxon>ecological metagenomes</taxon>
    </lineage>
</organism>
<gene>
    <name evidence="1" type="ORF">UFOPK2310_00807</name>
</gene>
<dbReference type="EMBL" id="CAEZWW010000085">
    <property type="protein sequence ID" value="CAB4674464.1"/>
    <property type="molecule type" value="Genomic_DNA"/>
</dbReference>